<evidence type="ECO:0000256" key="10">
    <source>
        <dbReference type="ARBA" id="ARBA00023136"/>
    </source>
</evidence>
<sequence length="296" mass="32590">MRFSTIGYYFRETFSSLVRNSWLSLASMGTVTISLLILGSSLLLILNANQLAGSVESTVEISVFLKDNVSSDQIKNLEKGIGDLQGVSGVQYVSKDQALEDMKKNLKDKADILDGLDKKNNPLPDGFRIKTENAGQVAEISKQLEKMPGIDDVRYGQGFVEKLLAITKWVRLAGLVTMVLLSGASVFLIATTIRLSVFARRKEIGIMKVIGATNWFVRFPFIMEGIILGLLGAGLALTVLHFVYYELVKQMQLTLPFVNLVTDKQQLLPYLASLLGFGLVIGSVGSMISMRKFLKV</sequence>
<reference evidence="16 17" key="1">
    <citation type="journal article" date="2009" name="Stand. Genomic Sci.">
        <title>Complete genome sequence of Desulfotomaculum acetoxidans type strain (5575).</title>
        <authorList>
            <person name="Spring S."/>
            <person name="Lapidus A."/>
            <person name="Schroder M."/>
            <person name="Gleim D."/>
            <person name="Sims D."/>
            <person name="Meincke L."/>
            <person name="Glavina Del Rio T."/>
            <person name="Tice H."/>
            <person name="Copeland A."/>
            <person name="Cheng J.F."/>
            <person name="Lucas S."/>
            <person name="Chen F."/>
            <person name="Nolan M."/>
            <person name="Bruce D."/>
            <person name="Goodwin L."/>
            <person name="Pitluck S."/>
            <person name="Ivanova N."/>
            <person name="Mavromatis K."/>
            <person name="Mikhailova N."/>
            <person name="Pati A."/>
            <person name="Chen A."/>
            <person name="Palaniappan K."/>
            <person name="Land M."/>
            <person name="Hauser L."/>
            <person name="Chang Y.J."/>
            <person name="Jeffries C.D."/>
            <person name="Chain P."/>
            <person name="Saunders E."/>
            <person name="Brettin T."/>
            <person name="Detter J.C."/>
            <person name="Goker M."/>
            <person name="Bristow J."/>
            <person name="Eisen J.A."/>
            <person name="Markowitz V."/>
            <person name="Hugenholtz P."/>
            <person name="Kyrpides N.C."/>
            <person name="Klenk H.P."/>
            <person name="Han C."/>
        </authorList>
    </citation>
    <scope>NUCLEOTIDE SEQUENCE [LARGE SCALE GENOMIC DNA]</scope>
    <source>
        <strain evidence="17">ATCC 49208 / DSM 771 / VKM B-1644</strain>
    </source>
</reference>
<feature type="domain" description="FtsX extracellular" evidence="15">
    <location>
        <begin position="59"/>
        <end position="153"/>
    </location>
</feature>
<feature type="domain" description="ABC3 transporter permease C-terminal" evidence="14">
    <location>
        <begin position="177"/>
        <end position="295"/>
    </location>
</feature>
<evidence type="ECO:0000313" key="16">
    <source>
        <dbReference type="EMBL" id="ACV64658.1"/>
    </source>
</evidence>
<evidence type="ECO:0000256" key="4">
    <source>
        <dbReference type="ARBA" id="ARBA00021907"/>
    </source>
</evidence>
<evidence type="ECO:0000256" key="9">
    <source>
        <dbReference type="ARBA" id="ARBA00022989"/>
    </source>
</evidence>
<dbReference type="InterPro" id="IPR003838">
    <property type="entry name" value="ABC3_permease_C"/>
</dbReference>
<evidence type="ECO:0000256" key="3">
    <source>
        <dbReference type="ARBA" id="ARBA00011160"/>
    </source>
</evidence>
<keyword evidence="5 12" id="KW-1003">Cell membrane</keyword>
<feature type="transmembrane region" description="Helical" evidence="13">
    <location>
        <begin position="21"/>
        <end position="46"/>
    </location>
</feature>
<comment type="similarity">
    <text evidence="2 12">Belongs to the ABC-4 integral membrane protein family. FtsX subfamily.</text>
</comment>
<dbReference type="Pfam" id="PF02687">
    <property type="entry name" value="FtsX"/>
    <property type="match status" value="1"/>
</dbReference>
<comment type="subcellular location">
    <subcellularLocation>
        <location evidence="1">Cell inner membrane</location>
        <topology evidence="1">Multi-pass membrane protein</topology>
    </subcellularLocation>
    <subcellularLocation>
        <location evidence="12">Cell membrane</location>
    </subcellularLocation>
</comment>
<evidence type="ECO:0000256" key="13">
    <source>
        <dbReference type="SAM" id="Phobius"/>
    </source>
</evidence>
<keyword evidence="6" id="KW-0997">Cell inner membrane</keyword>
<organism evidence="16 17">
    <name type="scientific">Desulfofarcimen acetoxidans (strain ATCC 49208 / DSM 771 / KCTC 5769 / VKM B-1644 / 5575)</name>
    <name type="common">Desulfotomaculum acetoxidans</name>
    <dbReference type="NCBI Taxonomy" id="485916"/>
    <lineage>
        <taxon>Bacteria</taxon>
        <taxon>Bacillati</taxon>
        <taxon>Bacillota</taxon>
        <taxon>Clostridia</taxon>
        <taxon>Eubacteriales</taxon>
        <taxon>Peptococcaceae</taxon>
        <taxon>Desulfofarcimen</taxon>
    </lineage>
</organism>
<comment type="function">
    <text evidence="12">Part of the ABC transporter FtsEX involved in asymmetric cellular division facilitating the initiation of sporulation.</text>
</comment>
<feature type="transmembrane region" description="Helical" evidence="13">
    <location>
        <begin position="219"/>
        <end position="247"/>
    </location>
</feature>
<dbReference type="GO" id="GO:0051301">
    <property type="term" value="P:cell division"/>
    <property type="evidence" value="ECO:0007669"/>
    <property type="project" value="UniProtKB-KW"/>
</dbReference>
<dbReference type="Proteomes" id="UP000002217">
    <property type="component" value="Chromosome"/>
</dbReference>
<dbReference type="Gene3D" id="3.30.70.3040">
    <property type="match status" value="1"/>
</dbReference>
<evidence type="ECO:0000259" key="15">
    <source>
        <dbReference type="Pfam" id="PF18075"/>
    </source>
</evidence>
<gene>
    <name evidence="16" type="ordered locus">Dtox_3965</name>
</gene>
<dbReference type="EMBL" id="CP001720">
    <property type="protein sequence ID" value="ACV64658.1"/>
    <property type="molecule type" value="Genomic_DNA"/>
</dbReference>
<dbReference type="InterPro" id="IPR058204">
    <property type="entry name" value="FtsX_firmicutes-type"/>
</dbReference>
<dbReference type="InterPro" id="IPR004513">
    <property type="entry name" value="FtsX"/>
</dbReference>
<keyword evidence="11 12" id="KW-0131">Cell cycle</keyword>
<dbReference type="STRING" id="485916.Dtox_3965"/>
<comment type="subunit">
    <text evidence="3">Forms a membrane-associated complex with FtsE.</text>
</comment>
<dbReference type="HOGENOM" id="CLU_073546_2_2_9"/>
<dbReference type="NCBIfam" id="NF038347">
    <property type="entry name" value="FtsX_Gpos"/>
    <property type="match status" value="1"/>
</dbReference>
<evidence type="ECO:0000313" key="17">
    <source>
        <dbReference type="Proteomes" id="UP000002217"/>
    </source>
</evidence>
<evidence type="ECO:0000256" key="11">
    <source>
        <dbReference type="ARBA" id="ARBA00023306"/>
    </source>
</evidence>
<feature type="transmembrane region" description="Helical" evidence="13">
    <location>
        <begin position="267"/>
        <end position="288"/>
    </location>
</feature>
<dbReference type="eggNOG" id="COG2177">
    <property type="taxonomic scope" value="Bacteria"/>
</dbReference>
<dbReference type="KEGG" id="dae:Dtox_3965"/>
<dbReference type="Pfam" id="PF18075">
    <property type="entry name" value="FtsX_ECD"/>
    <property type="match status" value="1"/>
</dbReference>
<evidence type="ECO:0000259" key="14">
    <source>
        <dbReference type="Pfam" id="PF02687"/>
    </source>
</evidence>
<dbReference type="GO" id="GO:0005886">
    <property type="term" value="C:plasma membrane"/>
    <property type="evidence" value="ECO:0007669"/>
    <property type="project" value="UniProtKB-SubCell"/>
</dbReference>
<dbReference type="InterPro" id="IPR040690">
    <property type="entry name" value="FtsX_ECD"/>
</dbReference>
<evidence type="ECO:0000256" key="1">
    <source>
        <dbReference type="ARBA" id="ARBA00004429"/>
    </source>
</evidence>
<dbReference type="RefSeq" id="WP_015759333.1">
    <property type="nucleotide sequence ID" value="NC_013216.1"/>
</dbReference>
<evidence type="ECO:0000256" key="8">
    <source>
        <dbReference type="ARBA" id="ARBA00022692"/>
    </source>
</evidence>
<protein>
    <recommendedName>
        <fullName evidence="4 12">Cell division protein FtsX</fullName>
    </recommendedName>
</protein>
<evidence type="ECO:0000256" key="7">
    <source>
        <dbReference type="ARBA" id="ARBA00022618"/>
    </source>
</evidence>
<dbReference type="InterPro" id="IPR047590">
    <property type="entry name" value="FtsX_proteobact-type"/>
</dbReference>
<evidence type="ECO:0000256" key="2">
    <source>
        <dbReference type="ARBA" id="ARBA00007379"/>
    </source>
</evidence>
<dbReference type="NCBIfam" id="TIGR00439">
    <property type="entry name" value="FtsX_Gneg"/>
    <property type="match status" value="1"/>
</dbReference>
<evidence type="ECO:0000256" key="12">
    <source>
        <dbReference type="PIRNR" id="PIRNR003097"/>
    </source>
</evidence>
<accession>C8VY29</accession>
<evidence type="ECO:0000256" key="5">
    <source>
        <dbReference type="ARBA" id="ARBA00022475"/>
    </source>
</evidence>
<dbReference type="AlphaFoldDB" id="C8VY29"/>
<evidence type="ECO:0000256" key="6">
    <source>
        <dbReference type="ARBA" id="ARBA00022519"/>
    </source>
</evidence>
<keyword evidence="9 13" id="KW-1133">Transmembrane helix</keyword>
<keyword evidence="10 12" id="KW-0472">Membrane</keyword>
<dbReference type="PANTHER" id="PTHR47755">
    <property type="entry name" value="CELL DIVISION PROTEIN FTSX"/>
    <property type="match status" value="1"/>
</dbReference>
<name>C8VY29_DESAS</name>
<keyword evidence="7 12" id="KW-0132">Cell division</keyword>
<keyword evidence="8 13" id="KW-0812">Transmembrane</keyword>
<dbReference type="PANTHER" id="PTHR47755:SF1">
    <property type="entry name" value="CELL DIVISION PROTEIN FTSX"/>
    <property type="match status" value="1"/>
</dbReference>
<feature type="transmembrane region" description="Helical" evidence="13">
    <location>
        <begin position="172"/>
        <end position="198"/>
    </location>
</feature>
<dbReference type="PIRSF" id="PIRSF003097">
    <property type="entry name" value="FtsX"/>
    <property type="match status" value="1"/>
</dbReference>
<dbReference type="OrthoDB" id="9812531at2"/>
<keyword evidence="17" id="KW-1185">Reference proteome</keyword>
<proteinExistence type="inferred from homology"/>